<feature type="signal peptide" evidence="1">
    <location>
        <begin position="1"/>
        <end position="21"/>
    </location>
</feature>
<keyword evidence="3" id="KW-1185">Reference proteome</keyword>
<proteinExistence type="predicted"/>
<comment type="caution">
    <text evidence="2">The sequence shown here is derived from an EMBL/GenBank/DDBJ whole genome shotgun (WGS) entry which is preliminary data.</text>
</comment>
<evidence type="ECO:0000256" key="1">
    <source>
        <dbReference type="SAM" id="SignalP"/>
    </source>
</evidence>
<feature type="chain" id="PRO_5014147447" evidence="1">
    <location>
        <begin position="22"/>
        <end position="83"/>
    </location>
</feature>
<evidence type="ECO:0000313" key="2">
    <source>
        <dbReference type="EMBL" id="PKY54420.1"/>
    </source>
</evidence>
<organism evidence="2 3">
    <name type="scientific">Rhizophagus irregularis</name>
    <dbReference type="NCBI Taxonomy" id="588596"/>
    <lineage>
        <taxon>Eukaryota</taxon>
        <taxon>Fungi</taxon>
        <taxon>Fungi incertae sedis</taxon>
        <taxon>Mucoromycota</taxon>
        <taxon>Glomeromycotina</taxon>
        <taxon>Glomeromycetes</taxon>
        <taxon>Glomerales</taxon>
        <taxon>Glomeraceae</taxon>
        <taxon>Rhizophagus</taxon>
    </lineage>
</organism>
<name>A0A2I1H6B0_9GLOM</name>
<accession>A0A2I1H6B0</accession>
<dbReference type="AlphaFoldDB" id="A0A2I1H6B0"/>
<sequence length="83" mass="9297">MFKQLSLSFFWTCEILTTCSSGLDALDLGRNWELFGLTNRLVVSTVIFSSLLNMRNFGGSLVLLEVLVSTLGIRLSFNVIDFD</sequence>
<gene>
    <name evidence="2" type="ORF">RhiirA4_548212</name>
</gene>
<dbReference type="EMBL" id="LLXI01001605">
    <property type="protein sequence ID" value="PKY54420.1"/>
    <property type="molecule type" value="Genomic_DNA"/>
</dbReference>
<dbReference type="Proteomes" id="UP000234323">
    <property type="component" value="Unassembled WGS sequence"/>
</dbReference>
<reference evidence="2 3" key="1">
    <citation type="submission" date="2015-10" db="EMBL/GenBank/DDBJ databases">
        <title>Genome analyses suggest a sexual origin of heterokaryosis in a supposedly ancient asexual fungus.</title>
        <authorList>
            <person name="Ropars J."/>
            <person name="Sedzielewska K."/>
            <person name="Noel J."/>
            <person name="Charron P."/>
            <person name="Farinelli L."/>
            <person name="Marton T."/>
            <person name="Kruger M."/>
            <person name="Pelin A."/>
            <person name="Brachmann A."/>
            <person name="Corradi N."/>
        </authorList>
    </citation>
    <scope>NUCLEOTIDE SEQUENCE [LARGE SCALE GENOMIC DNA]</scope>
    <source>
        <strain evidence="2 3">A4</strain>
    </source>
</reference>
<evidence type="ECO:0000313" key="3">
    <source>
        <dbReference type="Proteomes" id="UP000234323"/>
    </source>
</evidence>
<protein>
    <submittedName>
        <fullName evidence="2">Uncharacterized protein</fullName>
    </submittedName>
</protein>
<keyword evidence="1" id="KW-0732">Signal</keyword>